<feature type="domain" description="HPt" evidence="3">
    <location>
        <begin position="32"/>
        <end position="123"/>
    </location>
</feature>
<evidence type="ECO:0000313" key="5">
    <source>
        <dbReference type="Proteomes" id="UP000243053"/>
    </source>
</evidence>
<name>A0A1Y5EH50_COLPS</name>
<dbReference type="GO" id="GO:0000160">
    <property type="term" value="P:phosphorelay signal transduction system"/>
    <property type="evidence" value="ECO:0007669"/>
    <property type="project" value="UniProtKB-KW"/>
</dbReference>
<dbReference type="SUPFAM" id="SSF47226">
    <property type="entry name" value="Histidine-containing phosphotransfer domain, HPT domain"/>
    <property type="match status" value="1"/>
</dbReference>
<feature type="modified residue" description="Phosphohistidine" evidence="2">
    <location>
        <position position="71"/>
    </location>
</feature>
<comment type="caution">
    <text evidence="4">The sequence shown here is derived from an EMBL/GenBank/DDBJ whole genome shotgun (WGS) entry which is preliminary data.</text>
</comment>
<dbReference type="AlphaFoldDB" id="A0A1Y5EH50"/>
<dbReference type="Gene3D" id="1.20.120.160">
    <property type="entry name" value="HPT domain"/>
    <property type="match status" value="1"/>
</dbReference>
<dbReference type="InterPro" id="IPR036641">
    <property type="entry name" value="HPT_dom_sf"/>
</dbReference>
<keyword evidence="1" id="KW-0902">Two-component regulatory system</keyword>
<dbReference type="InterPro" id="IPR008207">
    <property type="entry name" value="Sig_transdc_His_kin_Hpt_dom"/>
</dbReference>
<evidence type="ECO:0000256" key="2">
    <source>
        <dbReference type="PROSITE-ProRule" id="PRU00110"/>
    </source>
</evidence>
<organism evidence="4 5">
    <name type="scientific">Colwellia psychrerythraea</name>
    <name type="common">Vibrio psychroerythus</name>
    <dbReference type="NCBI Taxonomy" id="28229"/>
    <lineage>
        <taxon>Bacteria</taxon>
        <taxon>Pseudomonadati</taxon>
        <taxon>Pseudomonadota</taxon>
        <taxon>Gammaproteobacteria</taxon>
        <taxon>Alteromonadales</taxon>
        <taxon>Colwelliaceae</taxon>
        <taxon>Colwellia</taxon>
    </lineage>
</organism>
<dbReference type="EMBL" id="MAAF01000041">
    <property type="protein sequence ID" value="OUR82053.1"/>
    <property type="molecule type" value="Genomic_DNA"/>
</dbReference>
<keyword evidence="2" id="KW-0597">Phosphoprotein</keyword>
<accession>A0A1Y5EH50</accession>
<dbReference type="GO" id="GO:0004672">
    <property type="term" value="F:protein kinase activity"/>
    <property type="evidence" value="ECO:0007669"/>
    <property type="project" value="UniProtKB-ARBA"/>
</dbReference>
<gene>
    <name evidence="4" type="ORF">A9Q75_06755</name>
</gene>
<dbReference type="PROSITE" id="PS50894">
    <property type="entry name" value="HPT"/>
    <property type="match status" value="1"/>
</dbReference>
<proteinExistence type="predicted"/>
<evidence type="ECO:0000313" key="4">
    <source>
        <dbReference type="EMBL" id="OUR82053.1"/>
    </source>
</evidence>
<dbReference type="Proteomes" id="UP000243053">
    <property type="component" value="Unassembled WGS sequence"/>
</dbReference>
<protein>
    <submittedName>
        <fullName evidence="4">Phosphorelay protein</fullName>
    </submittedName>
</protein>
<evidence type="ECO:0000259" key="3">
    <source>
        <dbReference type="PROSITE" id="PS50894"/>
    </source>
</evidence>
<reference evidence="5" key="1">
    <citation type="journal article" date="2017" name="Proc. Natl. Acad. Sci. U.S.A.">
        <title>Simulation of Deepwater Horizon oil plume reveals substrate specialization within a complex community of hydrocarbon degraders.</title>
        <authorList>
            <person name="Hu P."/>
            <person name="Dubinsky E.A."/>
            <person name="Probst A.J."/>
            <person name="Wang J."/>
            <person name="Sieber C.M.K."/>
            <person name="Tom L.M."/>
            <person name="Gardinali P."/>
            <person name="Banfield J.F."/>
            <person name="Atlas R.M."/>
            <person name="Andersen G.L."/>
        </authorList>
    </citation>
    <scope>NUCLEOTIDE SEQUENCE [LARGE SCALE GENOMIC DNA]</scope>
</reference>
<evidence type="ECO:0000256" key="1">
    <source>
        <dbReference type="ARBA" id="ARBA00023012"/>
    </source>
</evidence>
<sequence>MFFAEKGVFVETKQLNLYLDLELLQGYLDSLGKVIVEQMFALYCQQVEIYLNDIENAQLNDSLSGWQEHCHKMKGAAASVGMCQLHGQLKLLEKTDASKEKKMALLQELRLSNEQAILAFKAWLETI</sequence>
<dbReference type="Pfam" id="PF01627">
    <property type="entry name" value="Hpt"/>
    <property type="match status" value="1"/>
</dbReference>